<evidence type="ECO:0000313" key="1">
    <source>
        <dbReference type="EMBL" id="JAD17931.1"/>
    </source>
</evidence>
<dbReference type="PANTHER" id="PTHR33116">
    <property type="entry name" value="REVERSE TRANSCRIPTASE ZINC-BINDING DOMAIN-CONTAINING PROTEIN-RELATED-RELATED"/>
    <property type="match status" value="1"/>
</dbReference>
<protein>
    <submittedName>
        <fullName evidence="1">Uncharacterized protein</fullName>
    </submittedName>
</protein>
<reference evidence="1" key="1">
    <citation type="submission" date="2014-09" db="EMBL/GenBank/DDBJ databases">
        <authorList>
            <person name="Magalhaes I.L.F."/>
            <person name="Oliveira U."/>
            <person name="Santos F.R."/>
            <person name="Vidigal T.H.D.A."/>
            <person name="Brescovit A.D."/>
            <person name="Santos A.J."/>
        </authorList>
    </citation>
    <scope>NUCLEOTIDE SEQUENCE</scope>
    <source>
        <tissue evidence="1">Shoot tissue taken approximately 20 cm above the soil surface</tissue>
    </source>
</reference>
<accession>A0A0A9TWA4</accession>
<dbReference type="AlphaFoldDB" id="A0A0A9TWA4"/>
<dbReference type="EMBL" id="GBRH01279964">
    <property type="protein sequence ID" value="JAD17931.1"/>
    <property type="molecule type" value="Transcribed_RNA"/>
</dbReference>
<name>A0A0A9TWA4_ARUDO</name>
<reference evidence="1" key="2">
    <citation type="journal article" date="2015" name="Data Brief">
        <title>Shoot transcriptome of the giant reed, Arundo donax.</title>
        <authorList>
            <person name="Barrero R.A."/>
            <person name="Guerrero F.D."/>
            <person name="Moolhuijzen P."/>
            <person name="Goolsby J.A."/>
            <person name="Tidwell J."/>
            <person name="Bellgard S.E."/>
            <person name="Bellgard M.I."/>
        </authorList>
    </citation>
    <scope>NUCLEOTIDE SEQUENCE</scope>
    <source>
        <tissue evidence="1">Shoot tissue taken approximately 20 cm above the soil surface</tissue>
    </source>
</reference>
<dbReference type="PANTHER" id="PTHR33116:SF78">
    <property type="entry name" value="OS12G0587133 PROTEIN"/>
    <property type="match status" value="1"/>
</dbReference>
<sequence length="140" mass="15898">MYLKGLLRTFADSTGLKVNFNKSFLVPINLCDQKASHLAHTLGCEVASMLFTYLGLPLGTTRPTIEEYITILNRIEKRMMGINKFLDYSGQLILVNSVFSALSTFYTCTLKLPVTVIEQIDKYRKHCLWDNGDINKKVNV</sequence>
<proteinExistence type="predicted"/>
<organism evidence="1">
    <name type="scientific">Arundo donax</name>
    <name type="common">Giant reed</name>
    <name type="synonym">Donax arundinaceus</name>
    <dbReference type="NCBI Taxonomy" id="35708"/>
    <lineage>
        <taxon>Eukaryota</taxon>
        <taxon>Viridiplantae</taxon>
        <taxon>Streptophyta</taxon>
        <taxon>Embryophyta</taxon>
        <taxon>Tracheophyta</taxon>
        <taxon>Spermatophyta</taxon>
        <taxon>Magnoliopsida</taxon>
        <taxon>Liliopsida</taxon>
        <taxon>Poales</taxon>
        <taxon>Poaceae</taxon>
        <taxon>PACMAD clade</taxon>
        <taxon>Arundinoideae</taxon>
        <taxon>Arundineae</taxon>
        <taxon>Arundo</taxon>
    </lineage>
</organism>